<organism evidence="1 2">
    <name type="scientific">Nannocystis punicea</name>
    <dbReference type="NCBI Taxonomy" id="2995304"/>
    <lineage>
        <taxon>Bacteria</taxon>
        <taxon>Pseudomonadati</taxon>
        <taxon>Myxococcota</taxon>
        <taxon>Polyangia</taxon>
        <taxon>Nannocystales</taxon>
        <taxon>Nannocystaceae</taxon>
        <taxon>Nannocystis</taxon>
    </lineage>
</organism>
<sequence>MRFYPACARAGAGPPSHGHLTGERAAKDLERIDRGGLDPYEIAGDLGALGVVVELVDAGLWKPALRASPSGVGFARADEATRAERGFRDTYAARVRLGFELVARA</sequence>
<dbReference type="EMBL" id="CP114040">
    <property type="protein sequence ID" value="WAS98133.1"/>
    <property type="molecule type" value="Genomic_DNA"/>
</dbReference>
<name>A0ABY7HG95_9BACT</name>
<dbReference type="Proteomes" id="UP001164459">
    <property type="component" value="Chromosome"/>
</dbReference>
<protein>
    <submittedName>
        <fullName evidence="1">Uncharacterized protein</fullName>
    </submittedName>
</protein>
<accession>A0ABY7HG95</accession>
<dbReference type="RefSeq" id="WP_269040500.1">
    <property type="nucleotide sequence ID" value="NZ_CP114040.1"/>
</dbReference>
<evidence type="ECO:0000313" key="2">
    <source>
        <dbReference type="Proteomes" id="UP001164459"/>
    </source>
</evidence>
<evidence type="ECO:0000313" key="1">
    <source>
        <dbReference type="EMBL" id="WAS98133.1"/>
    </source>
</evidence>
<proteinExistence type="predicted"/>
<gene>
    <name evidence="1" type="ORF">O0S08_18495</name>
</gene>
<keyword evidence="2" id="KW-1185">Reference proteome</keyword>
<reference evidence="1" key="1">
    <citation type="submission" date="2022-11" db="EMBL/GenBank/DDBJ databases">
        <title>Minimal conservation of predation-associated metabolite biosynthetic gene clusters underscores biosynthetic potential of Myxococcota including descriptions for ten novel species: Archangium lansinium sp. nov., Myxococcus landrumus sp. nov., Nannocystis bai.</title>
        <authorList>
            <person name="Ahearne A."/>
            <person name="Stevens C."/>
            <person name="Dowd S."/>
        </authorList>
    </citation>
    <scope>NUCLEOTIDE SEQUENCE</scope>
    <source>
        <strain evidence="1">Fl3</strain>
    </source>
</reference>